<comment type="caution">
    <text evidence="3">The sequence shown here is derived from an EMBL/GenBank/DDBJ whole genome shotgun (WGS) entry which is preliminary data.</text>
</comment>
<keyword evidence="1" id="KW-1133">Transmembrane helix</keyword>
<evidence type="ECO:0000313" key="3">
    <source>
        <dbReference type="EMBL" id="MCO6026100.1"/>
    </source>
</evidence>
<keyword evidence="4" id="KW-1185">Reference proteome</keyword>
<dbReference type="InterPro" id="IPR036938">
    <property type="entry name" value="PAP2/HPO_sf"/>
</dbReference>
<reference evidence="3 4" key="1">
    <citation type="submission" date="2022-06" db="EMBL/GenBank/DDBJ databases">
        <title>A taxonomic note on the genus Prevotella: Description of four novel genera and emended description of the genera Hallella and Xylanibacter.</title>
        <authorList>
            <person name="Hitch T.C.A."/>
        </authorList>
    </citation>
    <scope>NUCLEOTIDE SEQUENCE [LARGE SCALE GENOMIC DNA]</scope>
    <source>
        <strain evidence="3 4">DSM 100619</strain>
    </source>
</reference>
<keyword evidence="1" id="KW-0812">Transmembrane</keyword>
<evidence type="ECO:0000256" key="1">
    <source>
        <dbReference type="SAM" id="Phobius"/>
    </source>
</evidence>
<dbReference type="PANTHER" id="PTHR14969:SF13">
    <property type="entry name" value="AT30094P"/>
    <property type="match status" value="1"/>
</dbReference>
<gene>
    <name evidence="3" type="ORF">NG821_09655</name>
</gene>
<dbReference type="PANTHER" id="PTHR14969">
    <property type="entry name" value="SPHINGOSINE-1-PHOSPHATE PHOSPHOHYDROLASE"/>
    <property type="match status" value="1"/>
</dbReference>
<accession>A0ABT1BYD6</accession>
<feature type="domain" description="Phosphatidic acid phosphatase type 2/haloperoxidase" evidence="2">
    <location>
        <begin position="130"/>
        <end position="235"/>
    </location>
</feature>
<organism evidence="3 4">
    <name type="scientific">Segatella cerevisiae</name>
    <dbReference type="NCBI Taxonomy" id="2053716"/>
    <lineage>
        <taxon>Bacteria</taxon>
        <taxon>Pseudomonadati</taxon>
        <taxon>Bacteroidota</taxon>
        <taxon>Bacteroidia</taxon>
        <taxon>Bacteroidales</taxon>
        <taxon>Prevotellaceae</taxon>
        <taxon>Segatella</taxon>
    </lineage>
</organism>
<dbReference type="SMART" id="SM00014">
    <property type="entry name" value="acidPPc"/>
    <property type="match status" value="1"/>
</dbReference>
<dbReference type="RefSeq" id="WP_252761457.1">
    <property type="nucleotide sequence ID" value="NZ_JAMXLY010000038.1"/>
</dbReference>
<dbReference type="Proteomes" id="UP001204015">
    <property type="component" value="Unassembled WGS sequence"/>
</dbReference>
<dbReference type="EMBL" id="JAMXLY010000038">
    <property type="protein sequence ID" value="MCO6026100.1"/>
    <property type="molecule type" value="Genomic_DNA"/>
</dbReference>
<dbReference type="CDD" id="cd03394">
    <property type="entry name" value="PAP2_like_5"/>
    <property type="match status" value="1"/>
</dbReference>
<evidence type="ECO:0000313" key="4">
    <source>
        <dbReference type="Proteomes" id="UP001204015"/>
    </source>
</evidence>
<dbReference type="Gene3D" id="1.20.144.10">
    <property type="entry name" value="Phosphatidic acid phosphatase type 2/haloperoxidase"/>
    <property type="match status" value="1"/>
</dbReference>
<keyword evidence="1" id="KW-0472">Membrane</keyword>
<dbReference type="SUPFAM" id="SSF48317">
    <property type="entry name" value="Acid phosphatase/Vanadium-dependent haloperoxidase"/>
    <property type="match status" value="1"/>
</dbReference>
<sequence>MVIDLKYIKRQLTGNRQFYRVLFSLFLFLLFCIPLPGKEKEADTLQDRDTLRHQGFIDHFSQTHLFQSTYLGVPLIIGGLIEKHQDTKFRELRNDFMPKFHRTLDNYTQFAPAAVLLGMKACGIESRSSWGRMLVSDAFSTALMAGTVQGLKHSIKVTRPDGSDHQSFPSGHTATAFMTATMLSKEYGYLSPWVSVGAYSAATVTGLMRMANNKHWLSDVMVGAGIGILSTEMGYWLADLLCKNKGLDIPEQPWESPLYFQQKPSFIGLYMGFNMPLSKYDLDKEHSLKTSTGTTIGLEGAWFWNPYMGIGGRGSISNLQYILNDKTAPESTFDFYSVGIGPYFSYPLTVRWKISSKLLIGEVKYLKNNISGVYTGKQEGLMAGTGADIDYQIRTHLAGSLFLDYTLQAPASKYSGEYLHLLTLGARISFRF</sequence>
<name>A0ABT1BYD6_9BACT</name>
<dbReference type="InterPro" id="IPR000326">
    <property type="entry name" value="PAP2/HPO"/>
</dbReference>
<feature type="transmembrane region" description="Helical" evidence="1">
    <location>
        <begin position="21"/>
        <end position="37"/>
    </location>
</feature>
<protein>
    <submittedName>
        <fullName evidence="3">Phosphatase PAP2 family protein</fullName>
    </submittedName>
</protein>
<dbReference type="Pfam" id="PF01569">
    <property type="entry name" value="PAP2"/>
    <property type="match status" value="1"/>
</dbReference>
<proteinExistence type="predicted"/>
<evidence type="ECO:0000259" key="2">
    <source>
        <dbReference type="SMART" id="SM00014"/>
    </source>
</evidence>